<organism evidence="11 12">
    <name type="scientific">Caligus rogercresseyi</name>
    <name type="common">Sea louse</name>
    <dbReference type="NCBI Taxonomy" id="217165"/>
    <lineage>
        <taxon>Eukaryota</taxon>
        <taxon>Metazoa</taxon>
        <taxon>Ecdysozoa</taxon>
        <taxon>Arthropoda</taxon>
        <taxon>Crustacea</taxon>
        <taxon>Multicrustacea</taxon>
        <taxon>Hexanauplia</taxon>
        <taxon>Copepoda</taxon>
        <taxon>Siphonostomatoida</taxon>
        <taxon>Caligidae</taxon>
        <taxon>Caligus</taxon>
    </lineage>
</organism>
<dbReference type="FunFam" id="3.30.160.60:FF:000207">
    <property type="entry name" value="zinc finger protein SNAI2"/>
    <property type="match status" value="1"/>
</dbReference>
<evidence type="ECO:0000256" key="6">
    <source>
        <dbReference type="ARBA" id="ARBA00023125"/>
    </source>
</evidence>
<dbReference type="GO" id="GO:2000177">
    <property type="term" value="P:regulation of neural precursor cell proliferation"/>
    <property type="evidence" value="ECO:0007669"/>
    <property type="project" value="UniProtKB-ARBA"/>
</dbReference>
<evidence type="ECO:0000256" key="5">
    <source>
        <dbReference type="ARBA" id="ARBA00022833"/>
    </source>
</evidence>
<evidence type="ECO:0000259" key="10">
    <source>
        <dbReference type="PROSITE" id="PS50157"/>
    </source>
</evidence>
<evidence type="ECO:0000256" key="3">
    <source>
        <dbReference type="ARBA" id="ARBA00022737"/>
    </source>
</evidence>
<dbReference type="Gene3D" id="3.30.160.60">
    <property type="entry name" value="Classic Zinc Finger"/>
    <property type="match status" value="2"/>
</dbReference>
<dbReference type="GO" id="GO:0000981">
    <property type="term" value="F:DNA-binding transcription factor activity, RNA polymerase II-specific"/>
    <property type="evidence" value="ECO:0007669"/>
    <property type="project" value="TreeGrafter"/>
</dbReference>
<sequence length="111" mass="12701">YVSMPAFSMHMRTHNQTCKCSTCGKSFSRPWLLQGHLRTHTGRIGLIELTPPGFLWKAFADKSNLRAHVQTHSKNKPHSCQNCGKAFALKSYLYKHEESTCLQRNPQQILT</sequence>
<evidence type="ECO:0000256" key="9">
    <source>
        <dbReference type="PROSITE-ProRule" id="PRU00042"/>
    </source>
</evidence>
<keyword evidence="2" id="KW-0479">Metal-binding</keyword>
<accession>A0A7T8QW98</accession>
<evidence type="ECO:0000256" key="2">
    <source>
        <dbReference type="ARBA" id="ARBA00022723"/>
    </source>
</evidence>
<dbReference type="SMART" id="SM00355">
    <property type="entry name" value="ZnF_C2H2"/>
    <property type="match status" value="2"/>
</dbReference>
<protein>
    <submittedName>
        <fullName evidence="11">AAEL003978-PA</fullName>
    </submittedName>
</protein>
<dbReference type="GO" id="GO:0008270">
    <property type="term" value="F:zinc ion binding"/>
    <property type="evidence" value="ECO:0007669"/>
    <property type="project" value="UniProtKB-KW"/>
</dbReference>
<dbReference type="PANTHER" id="PTHR24388">
    <property type="entry name" value="ZINC FINGER PROTEIN"/>
    <property type="match status" value="1"/>
</dbReference>
<dbReference type="GO" id="GO:0055059">
    <property type="term" value="P:asymmetric neuroblast division"/>
    <property type="evidence" value="ECO:0007669"/>
    <property type="project" value="UniProtKB-ARBA"/>
</dbReference>
<feature type="non-terminal residue" evidence="11">
    <location>
        <position position="111"/>
    </location>
</feature>
<evidence type="ECO:0000256" key="4">
    <source>
        <dbReference type="ARBA" id="ARBA00022771"/>
    </source>
</evidence>
<comment type="similarity">
    <text evidence="8">Belongs to the snail C2H2-type zinc-finger protein family.</text>
</comment>
<evidence type="ECO:0000256" key="1">
    <source>
        <dbReference type="ARBA" id="ARBA00004123"/>
    </source>
</evidence>
<dbReference type="InterPro" id="IPR050527">
    <property type="entry name" value="Snail/Krueppel_Znf"/>
</dbReference>
<keyword evidence="7" id="KW-0539">Nucleus</keyword>
<reference evidence="12" key="1">
    <citation type="submission" date="2021-01" db="EMBL/GenBank/DDBJ databases">
        <title>Caligus Genome Assembly.</title>
        <authorList>
            <person name="Gallardo-Escarate C."/>
        </authorList>
    </citation>
    <scope>NUCLEOTIDE SEQUENCE [LARGE SCALE GENOMIC DNA]</scope>
</reference>
<dbReference type="GO" id="GO:0000978">
    <property type="term" value="F:RNA polymerase II cis-regulatory region sequence-specific DNA binding"/>
    <property type="evidence" value="ECO:0007669"/>
    <property type="project" value="TreeGrafter"/>
</dbReference>
<keyword evidence="4 9" id="KW-0863">Zinc-finger</keyword>
<feature type="domain" description="C2H2-type" evidence="10">
    <location>
        <begin position="78"/>
        <end position="106"/>
    </location>
</feature>
<dbReference type="GO" id="GO:0060562">
    <property type="term" value="P:epithelial tube morphogenesis"/>
    <property type="evidence" value="ECO:0007669"/>
    <property type="project" value="UniProtKB-ARBA"/>
</dbReference>
<dbReference type="GO" id="GO:0005634">
    <property type="term" value="C:nucleus"/>
    <property type="evidence" value="ECO:0007669"/>
    <property type="project" value="UniProtKB-SubCell"/>
</dbReference>
<dbReference type="EMBL" id="CP045891">
    <property type="protein sequence ID" value="QQP57440.1"/>
    <property type="molecule type" value="Genomic_DNA"/>
</dbReference>
<dbReference type="InterPro" id="IPR013087">
    <property type="entry name" value="Znf_C2H2_type"/>
</dbReference>
<proteinExistence type="inferred from homology"/>
<name>A0A7T8QW98_CALRO</name>
<comment type="subcellular location">
    <subcellularLocation>
        <location evidence="1">Nucleus</location>
    </subcellularLocation>
</comment>
<feature type="domain" description="C2H2-type" evidence="10">
    <location>
        <begin position="18"/>
        <end position="45"/>
    </location>
</feature>
<dbReference type="OrthoDB" id="5428132at2759"/>
<dbReference type="AlphaFoldDB" id="A0A7T8QW98"/>
<keyword evidence="5" id="KW-0862">Zinc</keyword>
<evidence type="ECO:0000313" key="12">
    <source>
        <dbReference type="Proteomes" id="UP000595437"/>
    </source>
</evidence>
<dbReference type="Proteomes" id="UP000595437">
    <property type="component" value="Chromosome 2"/>
</dbReference>
<keyword evidence="6" id="KW-0238">DNA-binding</keyword>
<dbReference type="PROSITE" id="PS50157">
    <property type="entry name" value="ZINC_FINGER_C2H2_2"/>
    <property type="match status" value="2"/>
</dbReference>
<keyword evidence="12" id="KW-1185">Reference proteome</keyword>
<keyword evidence="3" id="KW-0677">Repeat</keyword>
<dbReference type="InterPro" id="IPR036236">
    <property type="entry name" value="Znf_C2H2_sf"/>
</dbReference>
<evidence type="ECO:0000256" key="7">
    <source>
        <dbReference type="ARBA" id="ARBA00023242"/>
    </source>
</evidence>
<dbReference type="Pfam" id="PF00096">
    <property type="entry name" value="zf-C2H2"/>
    <property type="match status" value="2"/>
</dbReference>
<dbReference type="SUPFAM" id="SSF57667">
    <property type="entry name" value="beta-beta-alpha zinc fingers"/>
    <property type="match status" value="2"/>
</dbReference>
<dbReference type="PANTHER" id="PTHR24388:SF100">
    <property type="entry name" value="ZINC FINGER PROTEIN 423"/>
    <property type="match status" value="1"/>
</dbReference>
<dbReference type="PROSITE" id="PS00028">
    <property type="entry name" value="ZINC_FINGER_C2H2_1"/>
    <property type="match status" value="1"/>
</dbReference>
<evidence type="ECO:0000313" key="11">
    <source>
        <dbReference type="EMBL" id="QQP57440.1"/>
    </source>
</evidence>
<evidence type="ECO:0000256" key="8">
    <source>
        <dbReference type="ARBA" id="ARBA00037948"/>
    </source>
</evidence>
<dbReference type="FunFam" id="3.30.160.60:FF:000942">
    <property type="entry name" value="Snail zinc finger protein"/>
    <property type="match status" value="1"/>
</dbReference>
<gene>
    <name evidence="11" type="ORF">FKW44_002435</name>
</gene>